<evidence type="ECO:0000259" key="11">
    <source>
        <dbReference type="PROSITE" id="PS51192"/>
    </source>
</evidence>
<dbReference type="GO" id="GO:0005524">
    <property type="term" value="F:ATP binding"/>
    <property type="evidence" value="ECO:0007669"/>
    <property type="project" value="UniProtKB-KW"/>
</dbReference>
<dbReference type="Pfam" id="PF00270">
    <property type="entry name" value="DEAD"/>
    <property type="match status" value="1"/>
</dbReference>
<dbReference type="InterPro" id="IPR006483">
    <property type="entry name" value="CRISPR-assoc_Cas3_HD"/>
</dbReference>
<evidence type="ECO:0000313" key="15">
    <source>
        <dbReference type="Proteomes" id="UP000266118"/>
    </source>
</evidence>
<dbReference type="GO" id="GO:0016787">
    <property type="term" value="F:hydrolase activity"/>
    <property type="evidence" value="ECO:0007669"/>
    <property type="project" value="UniProtKB-KW"/>
</dbReference>
<gene>
    <name evidence="14" type="primary">cas3</name>
    <name evidence="14" type="ORF">D6B99_12840</name>
</gene>
<evidence type="ECO:0000313" key="14">
    <source>
        <dbReference type="EMBL" id="AYD48409.1"/>
    </source>
</evidence>
<evidence type="ECO:0000256" key="10">
    <source>
        <dbReference type="ARBA" id="ARBA00038437"/>
    </source>
</evidence>
<evidence type="ECO:0000256" key="2">
    <source>
        <dbReference type="ARBA" id="ARBA00009046"/>
    </source>
</evidence>
<dbReference type="InterPro" id="IPR038257">
    <property type="entry name" value="CRISPR-assoc_Cas3_HD_sf"/>
</dbReference>
<dbReference type="GO" id="GO:0005829">
    <property type="term" value="C:cytosol"/>
    <property type="evidence" value="ECO:0007669"/>
    <property type="project" value="TreeGrafter"/>
</dbReference>
<dbReference type="SMART" id="SM00490">
    <property type="entry name" value="HELICc"/>
    <property type="match status" value="1"/>
</dbReference>
<dbReference type="PANTHER" id="PTHR47959:SF16">
    <property type="entry name" value="CRISPR-ASSOCIATED NUCLEASE_HELICASE CAS3-RELATED"/>
    <property type="match status" value="1"/>
</dbReference>
<evidence type="ECO:0000256" key="3">
    <source>
        <dbReference type="ARBA" id="ARBA00022722"/>
    </source>
</evidence>
<comment type="similarity">
    <text evidence="2">In the central section; belongs to the CRISPR-associated helicase Cas3 family.</text>
</comment>
<dbReference type="SUPFAM" id="SSF52540">
    <property type="entry name" value="P-loop containing nucleoside triphosphate hydrolases"/>
    <property type="match status" value="1"/>
</dbReference>
<dbReference type="GO" id="GO:0051607">
    <property type="term" value="P:defense response to virus"/>
    <property type="evidence" value="ECO:0007669"/>
    <property type="project" value="UniProtKB-KW"/>
</dbReference>
<keyword evidence="15" id="KW-1185">Reference proteome</keyword>
<evidence type="ECO:0000256" key="6">
    <source>
        <dbReference type="ARBA" id="ARBA00022801"/>
    </source>
</evidence>
<evidence type="ECO:0000259" key="12">
    <source>
        <dbReference type="PROSITE" id="PS51194"/>
    </source>
</evidence>
<dbReference type="InterPro" id="IPR054712">
    <property type="entry name" value="Cas3-like_dom"/>
</dbReference>
<evidence type="ECO:0000256" key="5">
    <source>
        <dbReference type="ARBA" id="ARBA00022741"/>
    </source>
</evidence>
<keyword evidence="4" id="KW-0479">Metal-binding</keyword>
<evidence type="ECO:0000256" key="9">
    <source>
        <dbReference type="ARBA" id="ARBA00023118"/>
    </source>
</evidence>
<dbReference type="AlphaFoldDB" id="A0A386HRY8"/>
<keyword evidence="8" id="KW-0067">ATP-binding</keyword>
<dbReference type="GO" id="GO:0046872">
    <property type="term" value="F:metal ion binding"/>
    <property type="evidence" value="ECO:0007669"/>
    <property type="project" value="UniProtKB-KW"/>
</dbReference>
<evidence type="ECO:0000256" key="1">
    <source>
        <dbReference type="ARBA" id="ARBA00006847"/>
    </source>
</evidence>
<keyword evidence="9" id="KW-0051">Antiviral defense</keyword>
<dbReference type="NCBIfam" id="TIGR01587">
    <property type="entry name" value="cas3_core"/>
    <property type="match status" value="1"/>
</dbReference>
<evidence type="ECO:0000259" key="13">
    <source>
        <dbReference type="PROSITE" id="PS51643"/>
    </source>
</evidence>
<feature type="domain" description="Helicase C-terminal" evidence="12">
    <location>
        <begin position="460"/>
        <end position="610"/>
    </location>
</feature>
<comment type="similarity">
    <text evidence="1">In the N-terminal section; belongs to the CRISPR-associated nuclease Cas3-HD family.</text>
</comment>
<accession>A0A386HRY8</accession>
<dbReference type="InterPro" id="IPR006474">
    <property type="entry name" value="Helicase_Cas3_CRISPR-ass_core"/>
</dbReference>
<protein>
    <submittedName>
        <fullName evidence="14">CRISPR-associated helicase Cas3</fullName>
    </submittedName>
</protein>
<dbReference type="Gene3D" id="1.10.3210.30">
    <property type="match status" value="1"/>
</dbReference>
<keyword evidence="3" id="KW-0540">Nuclease</keyword>
<dbReference type="InterPro" id="IPR027417">
    <property type="entry name" value="P-loop_NTPase"/>
</dbReference>
<evidence type="ECO:0000256" key="4">
    <source>
        <dbReference type="ARBA" id="ARBA00022723"/>
    </source>
</evidence>
<evidence type="ECO:0000256" key="7">
    <source>
        <dbReference type="ARBA" id="ARBA00022806"/>
    </source>
</evidence>
<dbReference type="Gene3D" id="3.40.50.300">
    <property type="entry name" value="P-loop containing nucleotide triphosphate hydrolases"/>
    <property type="match status" value="2"/>
</dbReference>
<dbReference type="NCBIfam" id="TIGR01596">
    <property type="entry name" value="cas3_HD"/>
    <property type="match status" value="1"/>
</dbReference>
<dbReference type="OrthoDB" id="9810236at2"/>
<proteinExistence type="inferred from homology"/>
<feature type="domain" description="Helicase ATP-binding" evidence="11">
    <location>
        <begin position="245"/>
        <end position="439"/>
    </location>
</feature>
<reference evidence="14 15" key="1">
    <citation type="submission" date="2018-09" db="EMBL/GenBank/DDBJ databases">
        <title>Arachidicoccus sp. nov., a bacterium isolated from soil.</title>
        <authorList>
            <person name="Weon H.-Y."/>
            <person name="Kwon S.-W."/>
            <person name="Lee S.A."/>
        </authorList>
    </citation>
    <scope>NUCLEOTIDE SEQUENCE [LARGE SCALE GENOMIC DNA]</scope>
    <source>
        <strain evidence="14 15">KIS59-12</strain>
    </source>
</reference>
<dbReference type="GO" id="GO:0004518">
    <property type="term" value="F:nuclease activity"/>
    <property type="evidence" value="ECO:0007669"/>
    <property type="project" value="UniProtKB-KW"/>
</dbReference>
<dbReference type="InterPro" id="IPR014001">
    <property type="entry name" value="Helicase_ATP-bd"/>
</dbReference>
<dbReference type="Pfam" id="PF18019">
    <property type="entry name" value="Cas3_HD"/>
    <property type="match status" value="1"/>
</dbReference>
<keyword evidence="6" id="KW-0378">Hydrolase</keyword>
<dbReference type="RefSeq" id="WP_119989120.1">
    <property type="nucleotide sequence ID" value="NZ_CP032489.1"/>
</dbReference>
<dbReference type="CDD" id="cd09641">
    <property type="entry name" value="Cas3''_I"/>
    <property type="match status" value="1"/>
</dbReference>
<dbReference type="KEGG" id="ark:D6B99_12840"/>
<sequence length="760" mass="87369">MALLAKSKDAKRGIPAISLKEHIVDCLFIFNFLKTAFPKAADISGMGENFWNALRVAIICHDLGKAHKEFQYLLNEKPNQWKFQRHELFSIPFVDALSDFDKETIKIIRLAVAGHHKDFEELQNQLAFYETEAGFGTLDTLDELKSFPDSFKENVSINDALDLLKEYKVNINSIQPKSLDGLIRSYNKSPYKPETESYFSLMMLFGGLKWCDHLGSAKIKSLFNLNNKDFDYLHNSIYQPYTHQTESGKTVGNLLLTAPTGSGKTESAFMWLQNQLDKSGQGRVFYILPFTASINAMFERLKKEMGDNKVGMLHGKLSDYLNNYFDNLQYTNQAKKENIQNLKEKFKSIITPVKVTTPFQLLKHLFGLKGYEQGFFEMAGSYLIFDEIHAYNPETFAQCKVLIEFVIKSLQSKVMIMTATMPRFMQQELENALGDYLKVKANNELYRSFRRHKILLKEGLLTDSLDEIKQQLKAGKKVLVVCNTVKSSQSAFQDLKTAVKDNEAILLHGSFIGKDRSKKEKGLMTDNVKLLVGTQAIEVSLDIDYDTIYSEPAPIDALIQRFGRVNRRSKKGMCDCIVFKEHNSDDEYIYNAETVEKTLSAFEKIIKTNDGIVDEALLQVSIDEVYQDWNAEEKKVFDNQYRYLKEAMQTLSPMFRNKHTEEDFYKQFDGIKILPQINKTEYESHLSELDFISAESEKVQIRKGRFASWLKSSNIRRESFAFSKGSKVNIEPYLITNKKYSTDLGLLSNEEEAWQTTEIF</sequence>
<dbReference type="PROSITE" id="PS51643">
    <property type="entry name" value="HD_CAS3"/>
    <property type="match status" value="1"/>
</dbReference>
<dbReference type="InterPro" id="IPR001650">
    <property type="entry name" value="Helicase_C-like"/>
</dbReference>
<dbReference type="EMBL" id="CP032489">
    <property type="protein sequence ID" value="AYD48409.1"/>
    <property type="molecule type" value="Genomic_DNA"/>
</dbReference>
<dbReference type="Proteomes" id="UP000266118">
    <property type="component" value="Chromosome"/>
</dbReference>
<dbReference type="SMART" id="SM00487">
    <property type="entry name" value="DEXDc"/>
    <property type="match status" value="1"/>
</dbReference>
<comment type="similarity">
    <text evidence="10">Belongs to the DEAD box helicase family.</text>
</comment>
<dbReference type="Pfam" id="PF22590">
    <property type="entry name" value="Cas3-like_C_2"/>
    <property type="match status" value="1"/>
</dbReference>
<dbReference type="PROSITE" id="PS51192">
    <property type="entry name" value="HELICASE_ATP_BIND_1"/>
    <property type="match status" value="1"/>
</dbReference>
<keyword evidence="7" id="KW-0347">Helicase</keyword>
<dbReference type="InterPro" id="IPR050079">
    <property type="entry name" value="DEAD_box_RNA_helicase"/>
</dbReference>
<keyword evidence="5" id="KW-0547">Nucleotide-binding</keyword>
<organism evidence="14 15">
    <name type="scientific">Arachidicoccus soli</name>
    <dbReference type="NCBI Taxonomy" id="2341117"/>
    <lineage>
        <taxon>Bacteria</taxon>
        <taxon>Pseudomonadati</taxon>
        <taxon>Bacteroidota</taxon>
        <taxon>Chitinophagia</taxon>
        <taxon>Chitinophagales</taxon>
        <taxon>Chitinophagaceae</taxon>
        <taxon>Arachidicoccus</taxon>
    </lineage>
</organism>
<dbReference type="GO" id="GO:0003676">
    <property type="term" value="F:nucleic acid binding"/>
    <property type="evidence" value="ECO:0007669"/>
    <property type="project" value="InterPro"/>
</dbReference>
<dbReference type="PROSITE" id="PS51194">
    <property type="entry name" value="HELICASE_CTER"/>
    <property type="match status" value="1"/>
</dbReference>
<feature type="domain" description="HD Cas3-type" evidence="13">
    <location>
        <begin position="12"/>
        <end position="214"/>
    </location>
</feature>
<dbReference type="InterPro" id="IPR011545">
    <property type="entry name" value="DEAD/DEAH_box_helicase_dom"/>
</dbReference>
<evidence type="ECO:0000256" key="8">
    <source>
        <dbReference type="ARBA" id="ARBA00022840"/>
    </source>
</evidence>
<name>A0A386HRY8_9BACT</name>
<dbReference type="GO" id="GO:0003724">
    <property type="term" value="F:RNA helicase activity"/>
    <property type="evidence" value="ECO:0007669"/>
    <property type="project" value="TreeGrafter"/>
</dbReference>
<dbReference type="PANTHER" id="PTHR47959">
    <property type="entry name" value="ATP-DEPENDENT RNA HELICASE RHLE-RELATED"/>
    <property type="match status" value="1"/>
</dbReference>